<name>A0AAP0EBU0_9MAGN</name>
<evidence type="ECO:0000313" key="1">
    <source>
        <dbReference type="EMBL" id="KAK9088683.1"/>
    </source>
</evidence>
<dbReference type="Proteomes" id="UP001419268">
    <property type="component" value="Unassembled WGS sequence"/>
</dbReference>
<dbReference type="EMBL" id="JBBNAG010000012">
    <property type="protein sequence ID" value="KAK9088683.1"/>
    <property type="molecule type" value="Genomic_DNA"/>
</dbReference>
<sequence>MSFTHSKDSRRAMTLASDGVQFPRVDIVKPLMKETMWSHSTAHIPILLSVAKTTVLTLHFNQSSLGASQSIEA</sequence>
<organism evidence="1 2">
    <name type="scientific">Stephania cephalantha</name>
    <dbReference type="NCBI Taxonomy" id="152367"/>
    <lineage>
        <taxon>Eukaryota</taxon>
        <taxon>Viridiplantae</taxon>
        <taxon>Streptophyta</taxon>
        <taxon>Embryophyta</taxon>
        <taxon>Tracheophyta</taxon>
        <taxon>Spermatophyta</taxon>
        <taxon>Magnoliopsida</taxon>
        <taxon>Ranunculales</taxon>
        <taxon>Menispermaceae</taxon>
        <taxon>Menispermoideae</taxon>
        <taxon>Cissampelideae</taxon>
        <taxon>Stephania</taxon>
    </lineage>
</organism>
<gene>
    <name evidence="1" type="ORF">Scep_027765</name>
</gene>
<dbReference type="AlphaFoldDB" id="A0AAP0EBU0"/>
<proteinExistence type="predicted"/>
<accession>A0AAP0EBU0</accession>
<comment type="caution">
    <text evidence="1">The sequence shown here is derived from an EMBL/GenBank/DDBJ whole genome shotgun (WGS) entry which is preliminary data.</text>
</comment>
<reference evidence="1 2" key="1">
    <citation type="submission" date="2024-01" db="EMBL/GenBank/DDBJ databases">
        <title>Genome assemblies of Stephania.</title>
        <authorList>
            <person name="Yang L."/>
        </authorList>
    </citation>
    <scope>NUCLEOTIDE SEQUENCE [LARGE SCALE GENOMIC DNA]</scope>
    <source>
        <strain evidence="1">JXDWG</strain>
        <tissue evidence="1">Leaf</tissue>
    </source>
</reference>
<evidence type="ECO:0000313" key="2">
    <source>
        <dbReference type="Proteomes" id="UP001419268"/>
    </source>
</evidence>
<keyword evidence="2" id="KW-1185">Reference proteome</keyword>
<protein>
    <submittedName>
        <fullName evidence="1">Uncharacterized protein</fullName>
    </submittedName>
</protein>